<sequence length="398" mass="44262">MSKIDRLIILFILSIFMGELGKLPLESLPLSISDLLGALIVVCFLLSQRRKLLLIRLPSFALPLSLFIILAGCSLLLALSRFTPIEVVISGLYLLRLTNFWLVCLIILERVRLKSTLSQALSQTIIFGGLAFSILGFLQLWLLPDFTKLPESLGFDPHQFRLASTFFDPNYAGAFLVMLLIFCLNHIMSNKKYWIVPVKVLIILSGIALFFTYSRSAYLMALISLPLFGILKKKWALLIVILIIGSLGIALSPRARERVMGSIHPDVTANARIESWRQTYQVFSDHPMLGNGFNTLRYANRDKGYFPSLLSTGGNSGAGSDSSFLFVLATTGIIGLLSYLLLITHLLLRSFKLRRSNSQLLVFVCLTGLVVESNFINSLFYPPILGLLLVLIGNADAE</sequence>
<feature type="transmembrane region" description="Helical" evidence="5">
    <location>
        <begin position="85"/>
        <end position="108"/>
    </location>
</feature>
<feature type="transmembrane region" description="Helical" evidence="5">
    <location>
        <begin position="324"/>
        <end position="348"/>
    </location>
</feature>
<protein>
    <recommendedName>
        <fullName evidence="6">O-antigen ligase-related domain-containing protein</fullName>
    </recommendedName>
</protein>
<feature type="transmembrane region" description="Helical" evidence="5">
    <location>
        <begin position="59"/>
        <end position="79"/>
    </location>
</feature>
<dbReference type="InterPro" id="IPR051533">
    <property type="entry name" value="WaaL-like"/>
</dbReference>
<dbReference type="GO" id="GO:0016020">
    <property type="term" value="C:membrane"/>
    <property type="evidence" value="ECO:0007669"/>
    <property type="project" value="UniProtKB-SubCell"/>
</dbReference>
<keyword evidence="2 5" id="KW-0812">Transmembrane</keyword>
<feature type="transmembrane region" description="Helical" evidence="5">
    <location>
        <begin position="30"/>
        <end position="47"/>
    </location>
</feature>
<feature type="transmembrane region" description="Helical" evidence="5">
    <location>
        <begin position="7"/>
        <end position="24"/>
    </location>
</feature>
<organism evidence="7 8">
    <name type="scientific">candidate division WWE3 bacterium RIFCSPLOWO2_01_FULL_42_11</name>
    <dbReference type="NCBI Taxonomy" id="1802627"/>
    <lineage>
        <taxon>Bacteria</taxon>
        <taxon>Katanobacteria</taxon>
    </lineage>
</organism>
<gene>
    <name evidence="7" type="ORF">A3A70_03085</name>
</gene>
<evidence type="ECO:0000256" key="5">
    <source>
        <dbReference type="SAM" id="Phobius"/>
    </source>
</evidence>
<reference evidence="7 8" key="1">
    <citation type="journal article" date="2016" name="Nat. Commun.">
        <title>Thousands of microbial genomes shed light on interconnected biogeochemical processes in an aquifer system.</title>
        <authorList>
            <person name="Anantharaman K."/>
            <person name="Brown C.T."/>
            <person name="Hug L.A."/>
            <person name="Sharon I."/>
            <person name="Castelle C.J."/>
            <person name="Probst A.J."/>
            <person name="Thomas B.C."/>
            <person name="Singh A."/>
            <person name="Wilkins M.J."/>
            <person name="Karaoz U."/>
            <person name="Brodie E.L."/>
            <person name="Williams K.H."/>
            <person name="Hubbard S.S."/>
            <person name="Banfield J.F."/>
        </authorList>
    </citation>
    <scope>NUCLEOTIDE SEQUENCE [LARGE SCALE GENOMIC DNA]</scope>
</reference>
<feature type="transmembrane region" description="Helical" evidence="5">
    <location>
        <begin position="200"/>
        <end position="223"/>
    </location>
</feature>
<evidence type="ECO:0000313" key="7">
    <source>
        <dbReference type="EMBL" id="OGC59814.1"/>
    </source>
</evidence>
<proteinExistence type="predicted"/>
<feature type="domain" description="O-antigen ligase-related" evidence="6">
    <location>
        <begin position="201"/>
        <end position="340"/>
    </location>
</feature>
<keyword evidence="3 5" id="KW-1133">Transmembrane helix</keyword>
<feature type="transmembrane region" description="Helical" evidence="5">
    <location>
        <begin position="120"/>
        <end position="142"/>
    </location>
</feature>
<dbReference type="Proteomes" id="UP000178964">
    <property type="component" value="Unassembled WGS sequence"/>
</dbReference>
<dbReference type="InterPro" id="IPR007016">
    <property type="entry name" value="O-antigen_ligase-rel_domated"/>
</dbReference>
<dbReference type="PANTHER" id="PTHR37422">
    <property type="entry name" value="TEICHURONIC ACID BIOSYNTHESIS PROTEIN TUAE"/>
    <property type="match status" value="1"/>
</dbReference>
<dbReference type="Pfam" id="PF04932">
    <property type="entry name" value="Wzy_C"/>
    <property type="match status" value="1"/>
</dbReference>
<name>A0A1F4VRJ8_UNCKA</name>
<feature type="transmembrane region" description="Helical" evidence="5">
    <location>
        <begin position="171"/>
        <end position="188"/>
    </location>
</feature>
<dbReference type="EMBL" id="MEVK01000007">
    <property type="protein sequence ID" value="OGC59814.1"/>
    <property type="molecule type" value="Genomic_DNA"/>
</dbReference>
<comment type="caution">
    <text evidence="7">The sequence shown here is derived from an EMBL/GenBank/DDBJ whole genome shotgun (WGS) entry which is preliminary data.</text>
</comment>
<evidence type="ECO:0000313" key="8">
    <source>
        <dbReference type="Proteomes" id="UP000178964"/>
    </source>
</evidence>
<feature type="transmembrane region" description="Helical" evidence="5">
    <location>
        <begin position="235"/>
        <end position="252"/>
    </location>
</feature>
<evidence type="ECO:0000256" key="1">
    <source>
        <dbReference type="ARBA" id="ARBA00004141"/>
    </source>
</evidence>
<evidence type="ECO:0000256" key="2">
    <source>
        <dbReference type="ARBA" id="ARBA00022692"/>
    </source>
</evidence>
<dbReference type="AlphaFoldDB" id="A0A1F4VRJ8"/>
<dbReference type="PANTHER" id="PTHR37422:SF13">
    <property type="entry name" value="LIPOPOLYSACCHARIDE BIOSYNTHESIS PROTEIN PA4999-RELATED"/>
    <property type="match status" value="1"/>
</dbReference>
<evidence type="ECO:0000256" key="3">
    <source>
        <dbReference type="ARBA" id="ARBA00022989"/>
    </source>
</evidence>
<dbReference type="STRING" id="1802627.A3A70_03085"/>
<evidence type="ECO:0000256" key="4">
    <source>
        <dbReference type="ARBA" id="ARBA00023136"/>
    </source>
</evidence>
<evidence type="ECO:0000259" key="6">
    <source>
        <dbReference type="Pfam" id="PF04932"/>
    </source>
</evidence>
<accession>A0A1F4VRJ8</accession>
<comment type="subcellular location">
    <subcellularLocation>
        <location evidence="1">Membrane</location>
        <topology evidence="1">Multi-pass membrane protein</topology>
    </subcellularLocation>
</comment>
<keyword evidence="4 5" id="KW-0472">Membrane</keyword>